<dbReference type="InterPro" id="IPR008775">
    <property type="entry name" value="Phytyl_CoA_dOase-like"/>
</dbReference>
<dbReference type="PANTHER" id="PTHR20883:SF46">
    <property type="entry name" value="PHYTANOYL-COA HYDROXYLASE"/>
    <property type="match status" value="1"/>
</dbReference>
<keyword evidence="2" id="KW-1185">Reference proteome</keyword>
<sequence length="296" mass="33032">MRPTDILSHPPRVLGQTEREFFFDQGYVVREKAISDDWLARLNAAIDAQVDRSRQLTASDGTFDLETGHSADNPRLRRISYLDDLDPVFWEFCTESNLADLAADLMGPDVRFRECMINIKWAGGGQEVRWHQDIPFYPLTNFSVAQFLVCLKDVGTEQGPLQVVPQSHKGPIYNHYDDADNWLGYIPDNRLADAGIDSAVDLTGPAGTVTVHHCATLHASRANLSQQGRPVLIVGFAACDALPYTAPAYRSTHYGTVVRGQEARFSHHEPVDMRLPPDWSGGYTSIFEHQQHKAAG</sequence>
<dbReference type="GO" id="GO:0016706">
    <property type="term" value="F:2-oxoglutarate-dependent dioxygenase activity"/>
    <property type="evidence" value="ECO:0007669"/>
    <property type="project" value="UniProtKB-ARBA"/>
</dbReference>
<dbReference type="SUPFAM" id="SSF51197">
    <property type="entry name" value="Clavaminate synthase-like"/>
    <property type="match status" value="1"/>
</dbReference>
<organism evidence="1 2">
    <name type="scientific">Roseovarius aestuarii</name>
    <dbReference type="NCBI Taxonomy" id="475083"/>
    <lineage>
        <taxon>Bacteria</taxon>
        <taxon>Pseudomonadati</taxon>
        <taxon>Pseudomonadota</taxon>
        <taxon>Alphaproteobacteria</taxon>
        <taxon>Rhodobacterales</taxon>
        <taxon>Roseobacteraceae</taxon>
        <taxon>Roseovarius</taxon>
    </lineage>
</organism>
<dbReference type="Proteomes" id="UP000193224">
    <property type="component" value="Unassembled WGS sequence"/>
</dbReference>
<dbReference type="AlphaFoldDB" id="A0A1X7BKS8"/>
<evidence type="ECO:0000313" key="2">
    <source>
        <dbReference type="Proteomes" id="UP000193224"/>
    </source>
</evidence>
<dbReference type="RefSeq" id="WP_085798253.1">
    <property type="nucleotide sequence ID" value="NZ_FWXB01000001.1"/>
</dbReference>
<accession>A0A1X7BKS8</accession>
<proteinExistence type="predicted"/>
<dbReference type="GO" id="GO:0005506">
    <property type="term" value="F:iron ion binding"/>
    <property type="evidence" value="ECO:0007669"/>
    <property type="project" value="UniProtKB-ARBA"/>
</dbReference>
<dbReference type="OrthoDB" id="9791262at2"/>
<keyword evidence="1" id="KW-0560">Oxidoreductase</keyword>
<dbReference type="Gene3D" id="2.60.120.620">
    <property type="entry name" value="q2cbj1_9rhob like domain"/>
    <property type="match status" value="1"/>
</dbReference>
<reference evidence="1 2" key="1">
    <citation type="submission" date="2017-03" db="EMBL/GenBank/DDBJ databases">
        <authorList>
            <person name="Afonso C.L."/>
            <person name="Miller P.J."/>
            <person name="Scott M.A."/>
            <person name="Spackman E."/>
            <person name="Goraichik I."/>
            <person name="Dimitrov K.M."/>
            <person name="Suarez D.L."/>
            <person name="Swayne D.E."/>
        </authorList>
    </citation>
    <scope>NUCLEOTIDE SEQUENCE [LARGE SCALE GENOMIC DNA]</scope>
    <source>
        <strain evidence="1 2">CECT 7745</strain>
    </source>
</reference>
<dbReference type="PANTHER" id="PTHR20883">
    <property type="entry name" value="PHYTANOYL-COA DIOXYGENASE DOMAIN CONTAINING 1"/>
    <property type="match status" value="1"/>
</dbReference>
<dbReference type="EMBL" id="FWXB01000001">
    <property type="protein sequence ID" value="SMC10262.1"/>
    <property type="molecule type" value="Genomic_DNA"/>
</dbReference>
<name>A0A1X7BKS8_9RHOB</name>
<dbReference type="Pfam" id="PF05721">
    <property type="entry name" value="PhyH"/>
    <property type="match status" value="1"/>
</dbReference>
<keyword evidence="1" id="KW-0223">Dioxygenase</keyword>
<protein>
    <submittedName>
        <fullName evidence="1">Phytanoyl-CoA dioxygenase (PhyH)</fullName>
    </submittedName>
</protein>
<evidence type="ECO:0000313" key="1">
    <source>
        <dbReference type="EMBL" id="SMC10262.1"/>
    </source>
</evidence>
<gene>
    <name evidence="1" type="ORF">ROA7745_00065</name>
</gene>